<evidence type="ECO:0000259" key="1">
    <source>
        <dbReference type="Pfam" id="PF18029"/>
    </source>
</evidence>
<dbReference type="InterPro" id="IPR029068">
    <property type="entry name" value="Glyas_Bleomycin-R_OHBP_Dase"/>
</dbReference>
<dbReference type="AlphaFoldDB" id="A0A1G6S8C7"/>
<dbReference type="RefSeq" id="WP_090855858.1">
    <property type="nucleotide sequence ID" value="NZ_FMZM01000006.1"/>
</dbReference>
<dbReference type="InterPro" id="IPR041581">
    <property type="entry name" value="Glyoxalase_6"/>
</dbReference>
<sequence length="229" mass="24506">MYFENIVFDALDPHRLGGFWEAVVGGVRITDVPEGIETTLAVPDGPELDLCFQRVPEPTTASPRVHLDVTGGPDPDAVVGRLIGLGARRLDDTTLADPEGSPLRVVAAGPAYDGASPLAAIRLESADPDRDTAFWAWLTGWTPVPGAPHALRHPTGRGPLLALVVEAAPKGATKNRRHLDLRLEQGDDTVAAELIARGGHELVVEWGELPWRSYTDPSGNELCLLPARS</sequence>
<dbReference type="SUPFAM" id="SSF54593">
    <property type="entry name" value="Glyoxalase/Bleomycin resistance protein/Dihydroxybiphenyl dioxygenase"/>
    <property type="match status" value="1"/>
</dbReference>
<evidence type="ECO:0000313" key="2">
    <source>
        <dbReference type="EMBL" id="SDD13180.1"/>
    </source>
</evidence>
<feature type="domain" description="Glyoxalase-like" evidence="1">
    <location>
        <begin position="123"/>
        <end position="225"/>
    </location>
</feature>
<keyword evidence="3" id="KW-1185">Reference proteome</keyword>
<dbReference type="Gene3D" id="3.10.180.10">
    <property type="entry name" value="2,3-Dihydroxybiphenyl 1,2-Dioxygenase, domain 1"/>
    <property type="match status" value="2"/>
</dbReference>
<dbReference type="OrthoDB" id="15077at2"/>
<feature type="domain" description="Glyoxalase-like" evidence="1">
    <location>
        <begin position="6"/>
        <end position="106"/>
    </location>
</feature>
<dbReference type="STRING" id="1045774.SAMN05421872_10660"/>
<organism evidence="2 3">
    <name type="scientific">Nocardioides lianchengensis</name>
    <dbReference type="NCBI Taxonomy" id="1045774"/>
    <lineage>
        <taxon>Bacteria</taxon>
        <taxon>Bacillati</taxon>
        <taxon>Actinomycetota</taxon>
        <taxon>Actinomycetes</taxon>
        <taxon>Propionibacteriales</taxon>
        <taxon>Nocardioidaceae</taxon>
        <taxon>Nocardioides</taxon>
    </lineage>
</organism>
<accession>A0A1G6S8C7</accession>
<dbReference type="PANTHER" id="PTHR35908:SF1">
    <property type="entry name" value="CONSERVED PROTEIN"/>
    <property type="match status" value="1"/>
</dbReference>
<gene>
    <name evidence="2" type="ORF">SAMN05421872_10660</name>
</gene>
<name>A0A1G6S8C7_9ACTN</name>
<reference evidence="3" key="1">
    <citation type="submission" date="2016-10" db="EMBL/GenBank/DDBJ databases">
        <authorList>
            <person name="Varghese N."/>
            <person name="Submissions S."/>
        </authorList>
    </citation>
    <scope>NUCLEOTIDE SEQUENCE [LARGE SCALE GENOMIC DNA]</scope>
    <source>
        <strain evidence="3">CGMCC 4.6858</strain>
    </source>
</reference>
<dbReference type="Proteomes" id="UP000199034">
    <property type="component" value="Unassembled WGS sequence"/>
</dbReference>
<dbReference type="PANTHER" id="PTHR35908">
    <property type="entry name" value="HYPOTHETICAL FUSION PROTEIN"/>
    <property type="match status" value="1"/>
</dbReference>
<evidence type="ECO:0000313" key="3">
    <source>
        <dbReference type="Proteomes" id="UP000199034"/>
    </source>
</evidence>
<protein>
    <recommendedName>
        <fullName evidence="1">Glyoxalase-like domain-containing protein</fullName>
    </recommendedName>
</protein>
<proteinExistence type="predicted"/>
<dbReference type="Pfam" id="PF18029">
    <property type="entry name" value="Glyoxalase_6"/>
    <property type="match status" value="2"/>
</dbReference>
<dbReference type="EMBL" id="FMZM01000006">
    <property type="protein sequence ID" value="SDD13180.1"/>
    <property type="molecule type" value="Genomic_DNA"/>
</dbReference>